<evidence type="ECO:0000256" key="10">
    <source>
        <dbReference type="ARBA" id="ARBA00023043"/>
    </source>
</evidence>
<accession>A0A0D3FBG1</accession>
<dbReference type="InterPro" id="IPR056760">
    <property type="entry name" value="RING_XB3-like"/>
</dbReference>
<sequence>MRFGRPRGLGNFRVKSSIRGLPVHAKRGDPQLRASMGFLSLVGNSFGCSASGERLVSAARDGDLQEARALLEYNPRLARYSTFGGRNSPLHYAAAQGHHEIVSLLLESGVEINLRNYRGQTALMQACQYGHWEVVQTLMLFNANVHRTDYLNGGSALHFAALHGHARCLRLVLADYVPSMPNFWNSMKDSLSEEGPSADLDEDGLFKMVNQKADGGLTPLHMAALNGHVECVQLLLDLGASVSEATIEDGTTIDLIGAGSTPLHYAACGGNAVCCQLLIARGASLSAQNASGWTPLMVARSWHRNSLEEILSKEPESRIRTVPSPYLCLPLMSIMSIAREFGWRYLNQSPVCIDPCAVCLEGSCSVAAEGCKHEFCTRCALYLCSTSYTSVSPAGAIPCPLCRHPIIAFTALPGTSPIRELPRNSLSLSFCTTCPAVNSDSTPSIASHLYRTEFQCARMPPMGSSSFRSLSCQRLPAMKLNPSFCMGAMDTNPCLIRSSRFGPSFRRSASQGESSRRAWPLTFDPIAATGS</sequence>
<feature type="repeat" description="ANK" evidence="11">
    <location>
        <begin position="258"/>
        <end position="290"/>
    </location>
</feature>
<organism evidence="14">
    <name type="scientific">Oryza barthii</name>
    <dbReference type="NCBI Taxonomy" id="65489"/>
    <lineage>
        <taxon>Eukaryota</taxon>
        <taxon>Viridiplantae</taxon>
        <taxon>Streptophyta</taxon>
        <taxon>Embryophyta</taxon>
        <taxon>Tracheophyta</taxon>
        <taxon>Spermatophyta</taxon>
        <taxon>Magnoliopsida</taxon>
        <taxon>Liliopsida</taxon>
        <taxon>Poales</taxon>
        <taxon>Poaceae</taxon>
        <taxon>BOP clade</taxon>
        <taxon>Oryzoideae</taxon>
        <taxon>Oryzeae</taxon>
        <taxon>Oryzinae</taxon>
        <taxon>Oryza</taxon>
    </lineage>
</organism>
<evidence type="ECO:0000256" key="2">
    <source>
        <dbReference type="ARBA" id="ARBA00004906"/>
    </source>
</evidence>
<dbReference type="InterPro" id="IPR001841">
    <property type="entry name" value="Znf_RING"/>
</dbReference>
<evidence type="ECO:0000256" key="3">
    <source>
        <dbReference type="ARBA" id="ARBA00012483"/>
    </source>
</evidence>
<dbReference type="GO" id="GO:0008270">
    <property type="term" value="F:zinc ion binding"/>
    <property type="evidence" value="ECO:0007669"/>
    <property type="project" value="UniProtKB-KW"/>
</dbReference>
<proteinExistence type="predicted"/>
<feature type="repeat" description="ANK" evidence="11">
    <location>
        <begin position="118"/>
        <end position="150"/>
    </location>
</feature>
<dbReference type="EC" id="2.3.2.27" evidence="3"/>
<dbReference type="Pfam" id="PF12796">
    <property type="entry name" value="Ank_2"/>
    <property type="match status" value="2"/>
</dbReference>
<dbReference type="SMART" id="SM00248">
    <property type="entry name" value="ANK"/>
    <property type="match status" value="6"/>
</dbReference>
<keyword evidence="15" id="KW-1185">Reference proteome</keyword>
<reference evidence="14" key="2">
    <citation type="submission" date="2015-03" db="UniProtKB">
        <authorList>
            <consortium name="EnsemblPlants"/>
        </authorList>
    </citation>
    <scope>IDENTIFICATION</scope>
</reference>
<dbReference type="PaxDb" id="65489-OBART02G35460.1"/>
<feature type="domain" description="RING-type" evidence="13">
    <location>
        <begin position="356"/>
        <end position="403"/>
    </location>
</feature>
<evidence type="ECO:0000256" key="6">
    <source>
        <dbReference type="ARBA" id="ARBA00022737"/>
    </source>
</evidence>
<dbReference type="PROSITE" id="PS00518">
    <property type="entry name" value="ZF_RING_1"/>
    <property type="match status" value="1"/>
</dbReference>
<keyword evidence="6" id="KW-0677">Repeat</keyword>
<evidence type="ECO:0000256" key="8">
    <source>
        <dbReference type="ARBA" id="ARBA00022786"/>
    </source>
</evidence>
<dbReference type="SUPFAM" id="SSF57850">
    <property type="entry name" value="RING/U-box"/>
    <property type="match status" value="1"/>
</dbReference>
<feature type="repeat" description="ANK" evidence="11">
    <location>
        <begin position="215"/>
        <end position="247"/>
    </location>
</feature>
<evidence type="ECO:0000256" key="11">
    <source>
        <dbReference type="PROSITE-ProRule" id="PRU00023"/>
    </source>
</evidence>
<keyword evidence="4" id="KW-0808">Transferase</keyword>
<evidence type="ECO:0000313" key="14">
    <source>
        <dbReference type="EnsemblPlants" id="OBART02G35460.1"/>
    </source>
</evidence>
<evidence type="ECO:0000256" key="12">
    <source>
        <dbReference type="PROSITE-ProRule" id="PRU00175"/>
    </source>
</evidence>
<comment type="pathway">
    <text evidence="2">Protein modification; protein ubiquitination.</text>
</comment>
<name>A0A0D3FBG1_9ORYZ</name>
<dbReference type="InterPro" id="IPR002110">
    <property type="entry name" value="Ankyrin_rpt"/>
</dbReference>
<dbReference type="PANTHER" id="PTHR24161:SF85">
    <property type="entry name" value="PALMITOYLTRANSFERASE HIP14"/>
    <property type="match status" value="1"/>
</dbReference>
<dbReference type="EnsemblPlants" id="OBART02G35460.1">
    <property type="protein sequence ID" value="OBART02G35460.1"/>
    <property type="gene ID" value="OBART02G35460"/>
</dbReference>
<dbReference type="PROSITE" id="PS50088">
    <property type="entry name" value="ANK_REPEAT"/>
    <property type="match status" value="4"/>
</dbReference>
<dbReference type="HOGENOM" id="CLU_035461_0_0_1"/>
<dbReference type="SMART" id="SM00184">
    <property type="entry name" value="RING"/>
    <property type="match status" value="1"/>
</dbReference>
<feature type="repeat" description="ANK" evidence="11">
    <location>
        <begin position="85"/>
        <end position="117"/>
    </location>
</feature>
<evidence type="ECO:0000256" key="1">
    <source>
        <dbReference type="ARBA" id="ARBA00000900"/>
    </source>
</evidence>
<dbReference type="PRINTS" id="PR01415">
    <property type="entry name" value="ANKYRIN"/>
</dbReference>
<keyword evidence="8" id="KW-0833">Ubl conjugation pathway</keyword>
<evidence type="ECO:0000256" key="4">
    <source>
        <dbReference type="ARBA" id="ARBA00022679"/>
    </source>
</evidence>
<evidence type="ECO:0000256" key="5">
    <source>
        <dbReference type="ARBA" id="ARBA00022723"/>
    </source>
</evidence>
<evidence type="ECO:0000259" key="13">
    <source>
        <dbReference type="PROSITE" id="PS50089"/>
    </source>
</evidence>
<dbReference type="Proteomes" id="UP000026960">
    <property type="component" value="Chromosome 2"/>
</dbReference>
<keyword evidence="7 12" id="KW-0863">Zinc-finger</keyword>
<keyword evidence="9" id="KW-0862">Zinc</keyword>
<reference evidence="14" key="1">
    <citation type="journal article" date="2009" name="Rice">
        <title>De Novo Next Generation Sequencing of Plant Genomes.</title>
        <authorList>
            <person name="Rounsley S."/>
            <person name="Marri P.R."/>
            <person name="Yu Y."/>
            <person name="He R."/>
            <person name="Sisneros N."/>
            <person name="Goicoechea J.L."/>
            <person name="Lee S.J."/>
            <person name="Angelova A."/>
            <person name="Kudrna D."/>
            <person name="Luo M."/>
            <person name="Affourtit J."/>
            <person name="Desany B."/>
            <person name="Knight J."/>
            <person name="Niazi F."/>
            <person name="Egholm M."/>
            <person name="Wing R.A."/>
        </authorList>
    </citation>
    <scope>NUCLEOTIDE SEQUENCE [LARGE SCALE GENOMIC DNA]</scope>
    <source>
        <strain evidence="14">cv. IRGC 105608</strain>
    </source>
</reference>
<protein>
    <recommendedName>
        <fullName evidence="3">RING-type E3 ubiquitin transferase</fullName>
        <ecNumber evidence="3">2.3.2.27</ecNumber>
    </recommendedName>
</protein>
<evidence type="ECO:0000256" key="9">
    <source>
        <dbReference type="ARBA" id="ARBA00022833"/>
    </source>
</evidence>
<keyword evidence="10 11" id="KW-0040">ANK repeat</keyword>
<comment type="catalytic activity">
    <reaction evidence="1">
        <text>S-ubiquitinyl-[E2 ubiquitin-conjugating enzyme]-L-cysteine + [acceptor protein]-L-lysine = [E2 ubiquitin-conjugating enzyme]-L-cysteine + N(6)-ubiquitinyl-[acceptor protein]-L-lysine.</text>
        <dbReference type="EC" id="2.3.2.27"/>
    </reaction>
</comment>
<dbReference type="PROSITE" id="PS50089">
    <property type="entry name" value="ZF_RING_2"/>
    <property type="match status" value="1"/>
</dbReference>
<dbReference type="STRING" id="65489.A0A0D3FBG1"/>
<dbReference type="Gene3D" id="1.25.40.20">
    <property type="entry name" value="Ankyrin repeat-containing domain"/>
    <property type="match status" value="2"/>
</dbReference>
<dbReference type="Pfam" id="PF24921">
    <property type="entry name" value="RING_XB3-XBAT31"/>
    <property type="match status" value="1"/>
</dbReference>
<keyword evidence="5" id="KW-0479">Metal-binding</keyword>
<dbReference type="Pfam" id="PF00023">
    <property type="entry name" value="Ank"/>
    <property type="match status" value="1"/>
</dbReference>
<dbReference type="SUPFAM" id="SSF48403">
    <property type="entry name" value="Ankyrin repeat"/>
    <property type="match status" value="1"/>
</dbReference>
<evidence type="ECO:0000256" key="7">
    <source>
        <dbReference type="ARBA" id="ARBA00022771"/>
    </source>
</evidence>
<dbReference type="PANTHER" id="PTHR24161">
    <property type="entry name" value="ANK_REP_REGION DOMAIN-CONTAINING PROTEIN-RELATED"/>
    <property type="match status" value="1"/>
</dbReference>
<dbReference type="AlphaFoldDB" id="A0A0D3FBG1"/>
<dbReference type="eggNOG" id="ENOG502QR1Y">
    <property type="taxonomic scope" value="Eukaryota"/>
</dbReference>
<evidence type="ECO:0000313" key="15">
    <source>
        <dbReference type="Proteomes" id="UP000026960"/>
    </source>
</evidence>
<dbReference type="InterPro" id="IPR036770">
    <property type="entry name" value="Ankyrin_rpt-contain_sf"/>
</dbReference>
<dbReference type="PROSITE" id="PS50297">
    <property type="entry name" value="ANK_REP_REGION"/>
    <property type="match status" value="4"/>
</dbReference>
<dbReference type="GO" id="GO:0061630">
    <property type="term" value="F:ubiquitin protein ligase activity"/>
    <property type="evidence" value="ECO:0007669"/>
    <property type="project" value="UniProtKB-EC"/>
</dbReference>
<dbReference type="InterPro" id="IPR017907">
    <property type="entry name" value="Znf_RING_CS"/>
</dbReference>
<dbReference type="Gramene" id="OBART02G35460.1">
    <property type="protein sequence ID" value="OBART02G35460.1"/>
    <property type="gene ID" value="OBART02G35460"/>
</dbReference>